<protein>
    <submittedName>
        <fullName evidence="1">Lectin</fullName>
    </submittedName>
</protein>
<dbReference type="Proteomes" id="UP000265520">
    <property type="component" value="Unassembled WGS sequence"/>
</dbReference>
<evidence type="ECO:0000313" key="2">
    <source>
        <dbReference type="Proteomes" id="UP000265520"/>
    </source>
</evidence>
<dbReference type="AlphaFoldDB" id="A0A392RAP7"/>
<sequence length="74" mass="8523">MSLMRCNSNQNEDVVLKWVRIAFSAATGAEFAEHDILSWSFHSDLMRIRVGFFLLQHKGSIYRTTCVVNNKLFA</sequence>
<evidence type="ECO:0000313" key="1">
    <source>
        <dbReference type="EMBL" id="MCI33718.1"/>
    </source>
</evidence>
<keyword evidence="2" id="KW-1185">Reference proteome</keyword>
<dbReference type="EMBL" id="LXQA010206812">
    <property type="protein sequence ID" value="MCI33718.1"/>
    <property type="molecule type" value="Genomic_DNA"/>
</dbReference>
<reference evidence="1 2" key="1">
    <citation type="journal article" date="2018" name="Front. Plant Sci.">
        <title>Red Clover (Trifolium pratense) and Zigzag Clover (T. medium) - A Picture of Genomic Similarities and Differences.</title>
        <authorList>
            <person name="Dluhosova J."/>
            <person name="Istvanek J."/>
            <person name="Nedelnik J."/>
            <person name="Repkova J."/>
        </authorList>
    </citation>
    <scope>NUCLEOTIDE SEQUENCE [LARGE SCALE GENOMIC DNA]</scope>
    <source>
        <strain evidence="2">cv. 10/8</strain>
        <tissue evidence="1">Leaf</tissue>
    </source>
</reference>
<dbReference type="InterPro" id="IPR013320">
    <property type="entry name" value="ConA-like_dom_sf"/>
</dbReference>
<dbReference type="SUPFAM" id="SSF49899">
    <property type="entry name" value="Concanavalin A-like lectins/glucanases"/>
    <property type="match status" value="1"/>
</dbReference>
<organism evidence="1 2">
    <name type="scientific">Trifolium medium</name>
    <dbReference type="NCBI Taxonomy" id="97028"/>
    <lineage>
        <taxon>Eukaryota</taxon>
        <taxon>Viridiplantae</taxon>
        <taxon>Streptophyta</taxon>
        <taxon>Embryophyta</taxon>
        <taxon>Tracheophyta</taxon>
        <taxon>Spermatophyta</taxon>
        <taxon>Magnoliopsida</taxon>
        <taxon>eudicotyledons</taxon>
        <taxon>Gunneridae</taxon>
        <taxon>Pentapetalae</taxon>
        <taxon>rosids</taxon>
        <taxon>fabids</taxon>
        <taxon>Fabales</taxon>
        <taxon>Fabaceae</taxon>
        <taxon>Papilionoideae</taxon>
        <taxon>50 kb inversion clade</taxon>
        <taxon>NPAAA clade</taxon>
        <taxon>Hologalegina</taxon>
        <taxon>IRL clade</taxon>
        <taxon>Trifolieae</taxon>
        <taxon>Trifolium</taxon>
    </lineage>
</organism>
<proteinExistence type="predicted"/>
<accession>A0A392RAP7</accession>
<comment type="caution">
    <text evidence="1">The sequence shown here is derived from an EMBL/GenBank/DDBJ whole genome shotgun (WGS) entry which is preliminary data.</text>
</comment>
<dbReference type="Gene3D" id="2.60.120.200">
    <property type="match status" value="1"/>
</dbReference>
<name>A0A392RAP7_9FABA</name>